<sequence>MGVGFEDVDSGCVLVGGVDVDDVVEAFFGYFLEELVDGFSFGYDHAEPVVFVGILECGV</sequence>
<dbReference type="HOGENOM" id="CLU_2965996_0_0_2"/>
<gene>
    <name evidence="1" type="ORF">J07HQW1_00100</name>
</gene>
<name>U1P964_9EURY</name>
<proteinExistence type="predicted"/>
<accession>U1P964</accession>
<feature type="non-terminal residue" evidence="1">
    <location>
        <position position="59"/>
    </location>
</feature>
<dbReference type="AlphaFoldDB" id="U1P964"/>
<evidence type="ECO:0000313" key="2">
    <source>
        <dbReference type="Proteomes" id="UP000030649"/>
    </source>
</evidence>
<dbReference type="EMBL" id="KE356560">
    <property type="protein sequence ID" value="ERG90087.1"/>
    <property type="molecule type" value="Genomic_DNA"/>
</dbReference>
<evidence type="ECO:0000313" key="1">
    <source>
        <dbReference type="EMBL" id="ERG90087.1"/>
    </source>
</evidence>
<reference evidence="1 2" key="1">
    <citation type="journal article" date="2013" name="PLoS ONE">
        <title>Assembly-driven community genomics of a hypersaline microbial ecosystem.</title>
        <authorList>
            <person name="Podell S."/>
            <person name="Ugalde J.A."/>
            <person name="Narasingarao P."/>
            <person name="Banfield J.F."/>
            <person name="Heidelberg K.B."/>
            <person name="Allen E.E."/>
        </authorList>
    </citation>
    <scope>NUCLEOTIDE SEQUENCE [LARGE SCALE GENOMIC DNA]</scope>
    <source>
        <strain evidence="2">J07HQW1</strain>
    </source>
</reference>
<organism evidence="1 2">
    <name type="scientific">Haloquadratum walsbyi J07HQW1</name>
    <dbReference type="NCBI Taxonomy" id="1238424"/>
    <lineage>
        <taxon>Archaea</taxon>
        <taxon>Methanobacteriati</taxon>
        <taxon>Methanobacteriota</taxon>
        <taxon>Stenosarchaea group</taxon>
        <taxon>Halobacteria</taxon>
        <taxon>Halobacteriales</taxon>
        <taxon>Haloferacaceae</taxon>
        <taxon>Haloquadratum</taxon>
    </lineage>
</organism>
<dbReference type="STRING" id="1238424.J07HQW1_00100"/>
<dbReference type="Proteomes" id="UP000030649">
    <property type="component" value="Unassembled WGS sequence"/>
</dbReference>
<protein>
    <submittedName>
        <fullName evidence="1">Uncharacterized protein</fullName>
    </submittedName>
</protein>